<evidence type="ECO:0000256" key="1">
    <source>
        <dbReference type="SAM" id="Phobius"/>
    </source>
</evidence>
<name>V6F6N1_MAGGM</name>
<dbReference type="KEGG" id="mgy:MGMSRv2__2746"/>
<feature type="transmembrane region" description="Helical" evidence="1">
    <location>
        <begin position="206"/>
        <end position="225"/>
    </location>
</feature>
<feature type="transmembrane region" description="Helical" evidence="1">
    <location>
        <begin position="132"/>
        <end position="151"/>
    </location>
</feature>
<keyword evidence="3" id="KW-1185">Reference proteome</keyword>
<evidence type="ECO:0000313" key="2">
    <source>
        <dbReference type="EMBL" id="CDK99961.1"/>
    </source>
</evidence>
<keyword evidence="1" id="KW-0472">Membrane</keyword>
<dbReference type="HOGENOM" id="CLU_422624_0_0_5"/>
<feature type="transmembrane region" description="Helical" evidence="1">
    <location>
        <begin position="90"/>
        <end position="112"/>
    </location>
</feature>
<sequence length="648" mass="67884">MSAASPAQGAPGMWSLASKRLGAALAAAAGIATTAMPLTYQAGPAVLALALAGGWAMAGSRTGRLAWTVLSAVLLGLVLAGHANATLTAALAAVAALTQAAPLVPIALAILLAQTAAASSGTALLGGALHPIGLEATAPALVCLLTLGLVYPRQAVVILLAAMAVVGAAAGVSHWASVPEASIAAAGAVATIVAVTLALRPSPPQSLRNVLVLTALVGAMVTWAWTLPRAHDLLYVLLPAAPTAYAAKFFQHYGEALGFAGITTTVVATPADIPERAMVLLPWLTDPLPGGDEQDWEIGRLARERSWTVVLGGEHTNMGGAANRVGRITGRELLRRDLSVPPRNTDDNGPMRAADLREWRHDAILNRGASVPVLSLTNRVLLAGDGWWAEPDIGEWLWVGDYLWRPGDRAGRLTMAAAFDDGRARWVVVGDNSLLVNRQVIADPRPVLQLLEASTLWPAFLRDLALLAVAALVLWRRRPVIVLVLAAALPVASYAFAGKPSDAWRGVYRGESGFDERNFNEALAQEPKLLGTDWRLLRVPTLRGLVDVPIGKTVLFGLVDGSAEIGGVRLSNCRRLGSMPTGDIMLMDAQACRVEGPAEVLVGTAQSAAAIHVKTRDDSSVLVVLDAAFLSQKASAKNRQWLVGKAVR</sequence>
<accession>V6F6N1</accession>
<protein>
    <submittedName>
        <fullName evidence="2">Uncharacterized protein</fullName>
    </submittedName>
</protein>
<gene>
    <name evidence="2" type="ordered locus">MGMSRv2__2746</name>
</gene>
<dbReference type="Proteomes" id="UP000018922">
    <property type="component" value="Chromosome I"/>
</dbReference>
<feature type="transmembrane region" description="Helical" evidence="1">
    <location>
        <begin position="66"/>
        <end position="83"/>
    </location>
</feature>
<feature type="transmembrane region" description="Helical" evidence="1">
    <location>
        <begin position="156"/>
        <end position="175"/>
    </location>
</feature>
<keyword evidence="1" id="KW-0812">Transmembrane</keyword>
<dbReference type="EMBL" id="HG794546">
    <property type="protein sequence ID" value="CDK99961.1"/>
    <property type="molecule type" value="Genomic_DNA"/>
</dbReference>
<reference evidence="2 3" key="1">
    <citation type="journal article" date="2014" name="Genome Announc.">
        <title>Complete genome sequence of Magnetospirillum gryphiswaldense MSR-1.</title>
        <authorList>
            <person name="Wang X."/>
            <person name="Wang Q."/>
            <person name="Zhang W."/>
            <person name="Wang Y."/>
            <person name="Li L."/>
            <person name="Wen T."/>
            <person name="Zhang T."/>
            <person name="Zhang Y."/>
            <person name="Xu J."/>
            <person name="Hu J."/>
            <person name="Li S."/>
            <person name="Liu L."/>
            <person name="Liu J."/>
            <person name="Jiang W."/>
            <person name="Tian J."/>
            <person name="Li Y."/>
            <person name="Schuler D."/>
            <person name="Wang L."/>
            <person name="Li J."/>
        </authorList>
    </citation>
    <scope>NUCLEOTIDE SEQUENCE [LARGE SCALE GENOMIC DNA]</scope>
    <source>
        <strain evidence="3">DSM 6361 / JCM 21280 / NBRC 15271 / MSR-1</strain>
    </source>
</reference>
<proteinExistence type="predicted"/>
<keyword evidence="1" id="KW-1133">Transmembrane helix</keyword>
<evidence type="ECO:0000313" key="3">
    <source>
        <dbReference type="Proteomes" id="UP000018922"/>
    </source>
</evidence>
<organism evidence="2 3">
    <name type="scientific">Magnetospirillum gryphiswaldense (strain DSM 6361 / JCM 21280 / NBRC 15271 / MSR-1)</name>
    <dbReference type="NCBI Taxonomy" id="431944"/>
    <lineage>
        <taxon>Bacteria</taxon>
        <taxon>Pseudomonadati</taxon>
        <taxon>Pseudomonadota</taxon>
        <taxon>Alphaproteobacteria</taxon>
        <taxon>Rhodospirillales</taxon>
        <taxon>Rhodospirillaceae</taxon>
        <taxon>Magnetospirillum</taxon>
    </lineage>
</organism>
<dbReference type="AlphaFoldDB" id="V6F6N1"/>
<dbReference type="STRING" id="1430440.MGMSRv2__2746"/>
<feature type="transmembrane region" description="Helical" evidence="1">
    <location>
        <begin position="181"/>
        <end position="199"/>
    </location>
</feature>